<sequence length="172" mass="18737">MSKKVLLIIAHENFQPLEYGAPKGILEQSGVEVITASDLPGTAVSSITNEQIKIDLTLEEINTADYDGVFFIGGHGAHDYLENELSYKIAREALETGKALGAICYSTRILAHAGVLENKKVTGWDRDDKLSDILEEAEAEYIRQPVVDDGKLITAVGPLAAEGWAKKILEKI</sequence>
<proteinExistence type="predicted"/>
<evidence type="ECO:0000313" key="3">
    <source>
        <dbReference type="Proteomes" id="UP000231426"/>
    </source>
</evidence>
<dbReference type="EMBL" id="PFBV01000003">
    <property type="protein sequence ID" value="PIT88510.1"/>
    <property type="molecule type" value="Genomic_DNA"/>
</dbReference>
<dbReference type="PANTHER" id="PTHR48094">
    <property type="entry name" value="PROTEIN/NUCLEIC ACID DEGLYCASE DJ-1-RELATED"/>
    <property type="match status" value="1"/>
</dbReference>
<evidence type="ECO:0000259" key="1">
    <source>
        <dbReference type="Pfam" id="PF01965"/>
    </source>
</evidence>
<dbReference type="Pfam" id="PF01965">
    <property type="entry name" value="DJ-1_PfpI"/>
    <property type="match status" value="1"/>
</dbReference>
<evidence type="ECO:0000313" key="2">
    <source>
        <dbReference type="EMBL" id="PIT88510.1"/>
    </source>
</evidence>
<dbReference type="InterPro" id="IPR050325">
    <property type="entry name" value="Prot/Nucl_acid_deglycase"/>
</dbReference>
<feature type="domain" description="DJ-1/PfpI" evidence="1">
    <location>
        <begin position="3"/>
        <end position="170"/>
    </location>
</feature>
<dbReference type="Proteomes" id="UP000231426">
    <property type="component" value="Unassembled WGS sequence"/>
</dbReference>
<reference evidence="3" key="1">
    <citation type="submission" date="2017-09" db="EMBL/GenBank/DDBJ databases">
        <title>Depth-based differentiation of microbial function through sediment-hosted aquifers and enrichment of novel symbionts in the deep terrestrial subsurface.</title>
        <authorList>
            <person name="Probst A.J."/>
            <person name="Ladd B."/>
            <person name="Jarett J.K."/>
            <person name="Geller-Mcgrath D.E."/>
            <person name="Sieber C.M.K."/>
            <person name="Emerson J.B."/>
            <person name="Anantharaman K."/>
            <person name="Thomas B.C."/>
            <person name="Malmstrom R."/>
            <person name="Stieglmeier M."/>
            <person name="Klingl A."/>
            <person name="Woyke T."/>
            <person name="Ryan C.M."/>
            <person name="Banfield J.F."/>
        </authorList>
    </citation>
    <scope>NUCLEOTIDE SEQUENCE [LARGE SCALE GENOMIC DNA]</scope>
</reference>
<dbReference type="Gene3D" id="3.40.50.880">
    <property type="match status" value="1"/>
</dbReference>
<dbReference type="SUPFAM" id="SSF52317">
    <property type="entry name" value="Class I glutamine amidotransferase-like"/>
    <property type="match status" value="1"/>
</dbReference>
<dbReference type="InterPro" id="IPR002818">
    <property type="entry name" value="DJ-1/PfpI"/>
</dbReference>
<dbReference type="InterPro" id="IPR029062">
    <property type="entry name" value="Class_I_gatase-like"/>
</dbReference>
<dbReference type="PANTHER" id="PTHR48094:SF12">
    <property type="entry name" value="PARKINSON DISEASE PROTEIN 7 HOMOLOG"/>
    <property type="match status" value="1"/>
</dbReference>
<dbReference type="AlphaFoldDB" id="A0A2M6W6U8"/>
<protein>
    <submittedName>
        <fullName evidence="2">DJ-1 family protein</fullName>
    </submittedName>
</protein>
<organism evidence="2 3">
    <name type="scientific">Candidatus Magasanikbacteria bacterium CG10_big_fil_rev_8_21_14_0_10_36_32</name>
    <dbReference type="NCBI Taxonomy" id="1974646"/>
    <lineage>
        <taxon>Bacteria</taxon>
        <taxon>Candidatus Magasanikiibacteriota</taxon>
    </lineage>
</organism>
<dbReference type="GO" id="GO:0005737">
    <property type="term" value="C:cytoplasm"/>
    <property type="evidence" value="ECO:0007669"/>
    <property type="project" value="TreeGrafter"/>
</dbReference>
<comment type="caution">
    <text evidence="2">The sequence shown here is derived from an EMBL/GenBank/DDBJ whole genome shotgun (WGS) entry which is preliminary data.</text>
</comment>
<name>A0A2M6W6U8_9BACT</name>
<gene>
    <name evidence="2" type="ORF">COU29_01870</name>
</gene>
<accession>A0A2M6W6U8</accession>